<comment type="caution">
    <text evidence="2">The sequence shown here is derived from an EMBL/GenBank/DDBJ whole genome shotgun (WGS) entry which is preliminary data.</text>
</comment>
<dbReference type="OrthoDB" id="9814124at2"/>
<evidence type="ECO:0000313" key="2">
    <source>
        <dbReference type="EMBL" id="ONG44592.1"/>
    </source>
</evidence>
<dbReference type="InterPro" id="IPR001509">
    <property type="entry name" value="Epimerase_deHydtase"/>
</dbReference>
<name>A0A1V2GUL9_9PROT</name>
<reference evidence="2 3" key="1">
    <citation type="submission" date="2016-10" db="EMBL/GenBank/DDBJ databases">
        <title>Draft Genome sequence of Roseomonas sp. strain M3.</title>
        <authorList>
            <person name="Subhash Y."/>
            <person name="Lee S."/>
        </authorList>
    </citation>
    <scope>NUCLEOTIDE SEQUENCE [LARGE SCALE GENOMIC DNA]</scope>
    <source>
        <strain evidence="2 3">M3</strain>
    </source>
</reference>
<evidence type="ECO:0000313" key="3">
    <source>
        <dbReference type="Proteomes" id="UP000188879"/>
    </source>
</evidence>
<proteinExistence type="predicted"/>
<protein>
    <recommendedName>
        <fullName evidence="1">NAD-dependent epimerase/dehydratase domain-containing protein</fullName>
    </recommendedName>
</protein>
<dbReference type="PANTHER" id="PTHR12126:SF11">
    <property type="entry name" value="NADH DEHYDROGENASE [UBIQUINONE] 1 ALPHA SUBCOMPLEX SUBUNIT 9, MITOCHONDRIAL"/>
    <property type="match status" value="1"/>
</dbReference>
<dbReference type="GO" id="GO:0044877">
    <property type="term" value="F:protein-containing complex binding"/>
    <property type="evidence" value="ECO:0007669"/>
    <property type="project" value="TreeGrafter"/>
</dbReference>
<dbReference type="RefSeq" id="WP_076960512.1">
    <property type="nucleotide sequence ID" value="NZ_MLCO01000425.1"/>
</dbReference>
<dbReference type="SUPFAM" id="SSF51735">
    <property type="entry name" value="NAD(P)-binding Rossmann-fold domains"/>
    <property type="match status" value="1"/>
</dbReference>
<dbReference type="Pfam" id="PF01370">
    <property type="entry name" value="Epimerase"/>
    <property type="match status" value="1"/>
</dbReference>
<dbReference type="EMBL" id="MLCO01000425">
    <property type="protein sequence ID" value="ONG44592.1"/>
    <property type="molecule type" value="Genomic_DNA"/>
</dbReference>
<dbReference type="InterPro" id="IPR051207">
    <property type="entry name" value="ComplexI_NDUFA9_subunit"/>
</dbReference>
<dbReference type="InterPro" id="IPR036291">
    <property type="entry name" value="NAD(P)-bd_dom_sf"/>
</dbReference>
<accession>A0A1V2GUL9</accession>
<dbReference type="AlphaFoldDB" id="A0A1V2GUL9"/>
<dbReference type="Proteomes" id="UP000188879">
    <property type="component" value="Unassembled WGS sequence"/>
</dbReference>
<organism evidence="2 3">
    <name type="scientific">Teichococcus deserti</name>
    <dbReference type="NCBI Taxonomy" id="1817963"/>
    <lineage>
        <taxon>Bacteria</taxon>
        <taxon>Pseudomonadati</taxon>
        <taxon>Pseudomonadota</taxon>
        <taxon>Alphaproteobacteria</taxon>
        <taxon>Acetobacterales</taxon>
        <taxon>Roseomonadaceae</taxon>
        <taxon>Roseomonas</taxon>
    </lineage>
</organism>
<dbReference type="Gene3D" id="3.40.50.720">
    <property type="entry name" value="NAD(P)-binding Rossmann-like Domain"/>
    <property type="match status" value="1"/>
</dbReference>
<gene>
    <name evidence="2" type="ORF">BKE38_28085</name>
</gene>
<sequence length="293" mass="30032">MRILLIGARGFLGARLAARLEAEGHVLRCPGRAELDLARAHQADWPALLQGVEAVVNAAGLLRGAAMEAVHHHGPAALFEASAAAGIPRLVQISALGAAVEAGSDFLRGKGRAEAHLLRLRAAGGHDGWCVLRPSLVVGRGGGSTGLFAALAALPVPLRLAEGRWPIQPLHVGDLCAAVVALLAAPRPLPASLDLVGPAVLTTDALTATLRRWLGLAPRPPIALPAPLLRLAARLGAVWPGASLTPETLAMLAAGSTGDPAPAEAALGWRARPLPLALAAEPAVAADRWHARL</sequence>
<evidence type="ECO:0000259" key="1">
    <source>
        <dbReference type="Pfam" id="PF01370"/>
    </source>
</evidence>
<feature type="domain" description="NAD-dependent epimerase/dehydratase" evidence="1">
    <location>
        <begin position="3"/>
        <end position="186"/>
    </location>
</feature>
<feature type="non-terminal residue" evidence="2">
    <location>
        <position position="293"/>
    </location>
</feature>
<dbReference type="PANTHER" id="PTHR12126">
    <property type="entry name" value="NADH-UBIQUINONE OXIDOREDUCTASE 39 KDA SUBUNIT-RELATED"/>
    <property type="match status" value="1"/>
</dbReference>
<keyword evidence="3" id="KW-1185">Reference proteome</keyword>